<evidence type="ECO:0000313" key="1">
    <source>
        <dbReference type="EMBL" id="GLL10660.1"/>
    </source>
</evidence>
<accession>A0A9W6NUU7</accession>
<sequence>MWPTIDAMGAEGDREELSRLVQQLPDEYIPAVLSDLRRRLESVPSWPPAFFGIEPGDGSRAGADHDEILAEGFGR</sequence>
<comment type="caution">
    <text evidence="1">The sequence shown here is derived from an EMBL/GenBank/DDBJ whole genome shotgun (WGS) entry which is preliminary data.</text>
</comment>
<keyword evidence="2" id="KW-1185">Reference proteome</keyword>
<evidence type="ECO:0000313" key="2">
    <source>
        <dbReference type="Proteomes" id="UP001143463"/>
    </source>
</evidence>
<name>A0A9W6NUU7_9PSEU</name>
<dbReference type="EMBL" id="BSFQ01000005">
    <property type="protein sequence ID" value="GLL10660.1"/>
    <property type="molecule type" value="Genomic_DNA"/>
</dbReference>
<dbReference type="AlphaFoldDB" id="A0A9W6NUU7"/>
<organism evidence="1 2">
    <name type="scientific">Pseudonocardia halophobica</name>
    <dbReference type="NCBI Taxonomy" id="29401"/>
    <lineage>
        <taxon>Bacteria</taxon>
        <taxon>Bacillati</taxon>
        <taxon>Actinomycetota</taxon>
        <taxon>Actinomycetes</taxon>
        <taxon>Pseudonocardiales</taxon>
        <taxon>Pseudonocardiaceae</taxon>
        <taxon>Pseudonocardia</taxon>
    </lineage>
</organism>
<proteinExistence type="predicted"/>
<reference evidence="1" key="2">
    <citation type="submission" date="2023-01" db="EMBL/GenBank/DDBJ databases">
        <authorList>
            <person name="Sun Q."/>
            <person name="Evtushenko L."/>
        </authorList>
    </citation>
    <scope>NUCLEOTIDE SEQUENCE</scope>
    <source>
        <strain evidence="1">VKM Ac-1069</strain>
    </source>
</reference>
<reference evidence="1" key="1">
    <citation type="journal article" date="2014" name="Int. J. Syst. Evol. Microbiol.">
        <title>Complete genome sequence of Corynebacterium casei LMG S-19264T (=DSM 44701T), isolated from a smear-ripened cheese.</title>
        <authorList>
            <consortium name="US DOE Joint Genome Institute (JGI-PGF)"/>
            <person name="Walter F."/>
            <person name="Albersmeier A."/>
            <person name="Kalinowski J."/>
            <person name="Ruckert C."/>
        </authorList>
    </citation>
    <scope>NUCLEOTIDE SEQUENCE</scope>
    <source>
        <strain evidence="1">VKM Ac-1069</strain>
    </source>
</reference>
<gene>
    <name evidence="1" type="ORF">GCM10017577_18000</name>
</gene>
<protein>
    <submittedName>
        <fullName evidence="1">Uncharacterized protein</fullName>
    </submittedName>
</protein>
<dbReference type="Proteomes" id="UP001143463">
    <property type="component" value="Unassembled WGS sequence"/>
</dbReference>